<evidence type="ECO:0000259" key="16">
    <source>
        <dbReference type="Pfam" id="PF00905"/>
    </source>
</evidence>
<evidence type="ECO:0000313" key="19">
    <source>
        <dbReference type="Proteomes" id="UP000628448"/>
    </source>
</evidence>
<dbReference type="GO" id="GO:0071972">
    <property type="term" value="F:peptidoglycan L,D-transpeptidase activity"/>
    <property type="evidence" value="ECO:0007669"/>
    <property type="project" value="TreeGrafter"/>
</dbReference>
<dbReference type="GO" id="GO:0006508">
    <property type="term" value="P:proteolysis"/>
    <property type="evidence" value="ECO:0007669"/>
    <property type="project" value="UniProtKB-KW"/>
</dbReference>
<dbReference type="Gene3D" id="3.30.1390.30">
    <property type="entry name" value="Penicillin-binding protein 2a, domain 3"/>
    <property type="match status" value="1"/>
</dbReference>
<comment type="caution">
    <text evidence="18">The sequence shown here is derived from an EMBL/GenBank/DDBJ whole genome shotgun (WGS) entry which is preliminary data.</text>
</comment>
<evidence type="ECO:0000256" key="2">
    <source>
        <dbReference type="ARBA" id="ARBA00004236"/>
    </source>
</evidence>
<accession>A0A931GVD6</accession>
<keyword evidence="6" id="KW-0645">Protease</keyword>
<keyword evidence="19" id="KW-1185">Reference proteome</keyword>
<dbReference type="Pfam" id="PF00905">
    <property type="entry name" value="Transpeptidase"/>
    <property type="match status" value="1"/>
</dbReference>
<sequence length="690" mass="76612">MPVYNQSRSRVIQLIFAVIFIVIIAQLLHLQMFSSDLKIQAENNAIFRKVVYPDRGIIYDRKKRAVLENTIMYDLVVTPNQVKGTDTAALCRILAIDTAEFRKRIITAIIKNSYYKPSAFAALVSPDTYARLNENMYKFPGFVLQERPVRTYPYSAAGNVLGYIGEVDTTYLRKHKTEGYEMGDYAGLTGLEATYEPVLMGQRGVKRFIRDNKNRIQGSYENGNYDTAAVAGRNLYTSMDIELQQLAEKLLGSKIGSAVAINPKTGGILAMATSPTYNPNLLTGSERRKNFSQLFLDTARPLLNRAIKGQYPPGSTFKPLGALVALDEGLITPSFGYGCSGAYYSCGRPVKCEHHDAGHAANLRAALSHSCNSYFSQVFRMAIDNPNFSSTQQGYLKWKEYMNAFGLGVRLNIDLPSEDKGNIPDTSKYNRDFAGPRWNSCNILTLGIGQDRMLATPLQLANAMCFIANKGYYYTPHFVDSIENESITDTSYLGKYRTKHKVTNITNDVFDAVQLAMLDVTRSGTAVNAKIDGIDICAKTGTAQNPHGKNHSLFVAFAPMDDPKIAIAVVVENAGFGSTWAAPIASLMMEKYLNDTISAKRLPEVDRISKADLIPAAIKHWYAVKDSIKLAKLAKQIDADKAPVFENTTDNRKHTFDPEAEPNRKENDSTDVSAKDSGIIPKQYQPRKPK</sequence>
<keyword evidence="10" id="KW-0573">Peptidoglycan synthesis</keyword>
<dbReference type="PANTHER" id="PTHR30627:SF2">
    <property type="entry name" value="PEPTIDOGLYCAN D,D-TRANSPEPTIDASE MRDA"/>
    <property type="match status" value="1"/>
</dbReference>
<dbReference type="Gene3D" id="3.90.1310.10">
    <property type="entry name" value="Penicillin-binding protein 2a (Domain 2)"/>
    <property type="match status" value="1"/>
</dbReference>
<evidence type="ECO:0000256" key="11">
    <source>
        <dbReference type="ARBA" id="ARBA00022989"/>
    </source>
</evidence>
<keyword evidence="5 18" id="KW-0121">Carboxypeptidase</keyword>
<evidence type="ECO:0000256" key="5">
    <source>
        <dbReference type="ARBA" id="ARBA00022645"/>
    </source>
</evidence>
<feature type="domain" description="Penicillin-binding protein dimerisation" evidence="17">
    <location>
        <begin position="52"/>
        <end position="217"/>
    </location>
</feature>
<name>A0A931GVD6_9BACT</name>
<dbReference type="GO" id="GO:0071555">
    <property type="term" value="P:cell wall organization"/>
    <property type="evidence" value="ECO:0007669"/>
    <property type="project" value="UniProtKB-KW"/>
</dbReference>
<evidence type="ECO:0000256" key="4">
    <source>
        <dbReference type="ARBA" id="ARBA00022519"/>
    </source>
</evidence>
<keyword evidence="11 15" id="KW-1133">Transmembrane helix</keyword>
<dbReference type="EMBL" id="JADWYR010000001">
    <property type="protein sequence ID" value="MBG9376285.1"/>
    <property type="molecule type" value="Genomic_DNA"/>
</dbReference>
<dbReference type="GO" id="GO:0008658">
    <property type="term" value="F:penicillin binding"/>
    <property type="evidence" value="ECO:0007669"/>
    <property type="project" value="InterPro"/>
</dbReference>
<evidence type="ECO:0000256" key="9">
    <source>
        <dbReference type="ARBA" id="ARBA00022960"/>
    </source>
</evidence>
<evidence type="ECO:0000259" key="17">
    <source>
        <dbReference type="Pfam" id="PF03717"/>
    </source>
</evidence>
<evidence type="ECO:0000313" key="18">
    <source>
        <dbReference type="EMBL" id="MBG9376285.1"/>
    </source>
</evidence>
<dbReference type="NCBIfam" id="TIGR03423">
    <property type="entry name" value="pbp2_mrdA"/>
    <property type="match status" value="1"/>
</dbReference>
<evidence type="ECO:0000256" key="1">
    <source>
        <dbReference type="ARBA" id="ARBA00004167"/>
    </source>
</evidence>
<protein>
    <submittedName>
        <fullName evidence="18">Penicillin-binding protein 2</fullName>
        <ecNumber evidence="18">3.4.16.4</ecNumber>
    </submittedName>
</protein>
<dbReference type="GO" id="GO:0009002">
    <property type="term" value="F:serine-type D-Ala-D-Ala carboxypeptidase activity"/>
    <property type="evidence" value="ECO:0007669"/>
    <property type="project" value="UniProtKB-EC"/>
</dbReference>
<evidence type="ECO:0000256" key="7">
    <source>
        <dbReference type="ARBA" id="ARBA00022692"/>
    </source>
</evidence>
<evidence type="ECO:0000256" key="8">
    <source>
        <dbReference type="ARBA" id="ARBA00022801"/>
    </source>
</evidence>
<keyword evidence="9" id="KW-0133">Cell shape</keyword>
<feature type="compositionally biased region" description="Basic and acidic residues" evidence="14">
    <location>
        <begin position="644"/>
        <end position="668"/>
    </location>
</feature>
<evidence type="ECO:0000256" key="14">
    <source>
        <dbReference type="SAM" id="MobiDB-lite"/>
    </source>
</evidence>
<reference evidence="18" key="1">
    <citation type="submission" date="2020-11" db="EMBL/GenBank/DDBJ databases">
        <title>Bacterial whole genome sequence for Panacibacter sp. DH6.</title>
        <authorList>
            <person name="Le V."/>
            <person name="Ko S."/>
            <person name="Ahn C.-Y."/>
            <person name="Oh H.-M."/>
        </authorList>
    </citation>
    <scope>NUCLEOTIDE SEQUENCE</scope>
    <source>
        <strain evidence="18">DH6</strain>
    </source>
</reference>
<dbReference type="InterPro" id="IPR017790">
    <property type="entry name" value="Penicillin-binding_protein_2"/>
</dbReference>
<evidence type="ECO:0000256" key="12">
    <source>
        <dbReference type="ARBA" id="ARBA00023136"/>
    </source>
</evidence>
<dbReference type="SUPFAM" id="SSF56519">
    <property type="entry name" value="Penicillin binding protein dimerisation domain"/>
    <property type="match status" value="1"/>
</dbReference>
<dbReference type="InterPro" id="IPR012338">
    <property type="entry name" value="Beta-lactam/transpept-like"/>
</dbReference>
<comment type="subcellular location">
    <subcellularLocation>
        <location evidence="2">Cell membrane</location>
    </subcellularLocation>
    <subcellularLocation>
        <location evidence="1">Membrane</location>
        <topology evidence="1">Single-pass membrane protein</topology>
    </subcellularLocation>
</comment>
<evidence type="ECO:0000256" key="15">
    <source>
        <dbReference type="SAM" id="Phobius"/>
    </source>
</evidence>
<gene>
    <name evidence="18" type="primary">mrdA</name>
    <name evidence="18" type="ORF">I5907_08560</name>
</gene>
<dbReference type="InterPro" id="IPR036138">
    <property type="entry name" value="PBP_dimer_sf"/>
</dbReference>
<dbReference type="InterPro" id="IPR005311">
    <property type="entry name" value="PBP_dimer"/>
</dbReference>
<dbReference type="Gene3D" id="3.40.710.10">
    <property type="entry name" value="DD-peptidase/beta-lactamase superfamily"/>
    <property type="match status" value="1"/>
</dbReference>
<evidence type="ECO:0000256" key="13">
    <source>
        <dbReference type="ARBA" id="ARBA00023316"/>
    </source>
</evidence>
<dbReference type="AlphaFoldDB" id="A0A931GVD6"/>
<keyword evidence="3" id="KW-1003">Cell membrane</keyword>
<keyword evidence="13" id="KW-0961">Cell wall biogenesis/degradation</keyword>
<dbReference type="SUPFAM" id="SSF56601">
    <property type="entry name" value="beta-lactamase/transpeptidase-like"/>
    <property type="match status" value="1"/>
</dbReference>
<dbReference type="InterPro" id="IPR050515">
    <property type="entry name" value="Beta-lactam/transpept"/>
</dbReference>
<feature type="region of interest" description="Disordered" evidence="14">
    <location>
        <begin position="644"/>
        <end position="690"/>
    </location>
</feature>
<keyword evidence="8 18" id="KW-0378">Hydrolase</keyword>
<proteinExistence type="predicted"/>
<dbReference type="InterPro" id="IPR001460">
    <property type="entry name" value="PCN-bd_Tpept"/>
</dbReference>
<feature type="domain" description="Penicillin-binding protein transpeptidase" evidence="16">
    <location>
        <begin position="256"/>
        <end position="589"/>
    </location>
</feature>
<keyword evidence="12 15" id="KW-0472">Membrane</keyword>
<keyword evidence="7 15" id="KW-0812">Transmembrane</keyword>
<evidence type="ECO:0000256" key="10">
    <source>
        <dbReference type="ARBA" id="ARBA00022984"/>
    </source>
</evidence>
<dbReference type="GO" id="GO:0005886">
    <property type="term" value="C:plasma membrane"/>
    <property type="evidence" value="ECO:0007669"/>
    <property type="project" value="UniProtKB-SubCell"/>
</dbReference>
<dbReference type="Pfam" id="PF03717">
    <property type="entry name" value="PBP_dimer"/>
    <property type="match status" value="1"/>
</dbReference>
<evidence type="ECO:0000256" key="3">
    <source>
        <dbReference type="ARBA" id="ARBA00022475"/>
    </source>
</evidence>
<dbReference type="Proteomes" id="UP000628448">
    <property type="component" value="Unassembled WGS sequence"/>
</dbReference>
<evidence type="ECO:0000256" key="6">
    <source>
        <dbReference type="ARBA" id="ARBA00022670"/>
    </source>
</evidence>
<organism evidence="18 19">
    <name type="scientific">Panacibacter microcysteis</name>
    <dbReference type="NCBI Taxonomy" id="2793269"/>
    <lineage>
        <taxon>Bacteria</taxon>
        <taxon>Pseudomonadati</taxon>
        <taxon>Bacteroidota</taxon>
        <taxon>Chitinophagia</taxon>
        <taxon>Chitinophagales</taxon>
        <taxon>Chitinophagaceae</taxon>
        <taxon>Panacibacter</taxon>
    </lineage>
</organism>
<dbReference type="GO" id="GO:0008360">
    <property type="term" value="P:regulation of cell shape"/>
    <property type="evidence" value="ECO:0007669"/>
    <property type="project" value="UniProtKB-KW"/>
</dbReference>
<feature type="transmembrane region" description="Helical" evidence="15">
    <location>
        <begin position="12"/>
        <end position="33"/>
    </location>
</feature>
<keyword evidence="4" id="KW-0997">Cell inner membrane</keyword>
<dbReference type="GO" id="GO:0009252">
    <property type="term" value="P:peptidoglycan biosynthetic process"/>
    <property type="evidence" value="ECO:0007669"/>
    <property type="project" value="UniProtKB-KW"/>
</dbReference>
<dbReference type="EC" id="3.4.16.4" evidence="18"/>
<dbReference type="PANTHER" id="PTHR30627">
    <property type="entry name" value="PEPTIDOGLYCAN D,D-TRANSPEPTIDASE"/>
    <property type="match status" value="1"/>
</dbReference>